<keyword evidence="1" id="KW-1133">Transmembrane helix</keyword>
<name>A0ABT2MVI0_9CYAN</name>
<dbReference type="EMBL" id="JAMXFF010000033">
    <property type="protein sequence ID" value="MCT7968522.1"/>
    <property type="molecule type" value="Genomic_DNA"/>
</dbReference>
<evidence type="ECO:0000313" key="2">
    <source>
        <dbReference type="EMBL" id="MCT7968522.1"/>
    </source>
</evidence>
<feature type="transmembrane region" description="Helical" evidence="1">
    <location>
        <begin position="331"/>
        <end position="359"/>
    </location>
</feature>
<organism evidence="2 3">
    <name type="scientific">Laspinema palackyanum D2a</name>
    <dbReference type="NCBI Taxonomy" id="2953684"/>
    <lineage>
        <taxon>Bacteria</taxon>
        <taxon>Bacillati</taxon>
        <taxon>Cyanobacteriota</taxon>
        <taxon>Cyanophyceae</taxon>
        <taxon>Oscillatoriophycideae</taxon>
        <taxon>Oscillatoriales</taxon>
        <taxon>Laspinemataceae</taxon>
        <taxon>Laspinema</taxon>
        <taxon>Laspinema palackyanum</taxon>
    </lineage>
</organism>
<accession>A0ABT2MVI0</accession>
<feature type="transmembrane region" description="Helical" evidence="1">
    <location>
        <begin position="187"/>
        <end position="210"/>
    </location>
</feature>
<comment type="caution">
    <text evidence="2">The sequence shown here is derived from an EMBL/GenBank/DDBJ whole genome shotgun (WGS) entry which is preliminary data.</text>
</comment>
<keyword evidence="1" id="KW-0812">Transmembrane</keyword>
<feature type="transmembrane region" description="Helical" evidence="1">
    <location>
        <begin position="217"/>
        <end position="238"/>
    </location>
</feature>
<evidence type="ECO:0000313" key="3">
    <source>
        <dbReference type="Proteomes" id="UP001525890"/>
    </source>
</evidence>
<feature type="transmembrane region" description="Helical" evidence="1">
    <location>
        <begin position="20"/>
        <end position="39"/>
    </location>
</feature>
<gene>
    <name evidence="2" type="ORF">NG799_19625</name>
</gene>
<sequence length="368" mass="42568">MDFSIFRLKLRKLLVYLPFIVYYMGVGFFLYPLFLIMTGFSRKIKLDFKDVLIITLILIFSVIKLAFSGVYMGLLVGMYSFGFIVYYVYFKSLNNYNFFNLRKLLLYLSLLTIAEAFLVNTFVPVDFLPNYPDPNIASVRTAFFGFYQRPYGFCGQPSVTSSVLVSLMSLQEDNIKIQNNKQKLANILPIIAILLCVSGTGYLALCILFMLRKFKNFSLFIMFTPVLLGIYYVIASYFEQLEKGILITKISPWYILFLWNLKFTQFFESYNLSDSDGIFRIWFGNIFTNRENTPIGSDFGWTNFFSVSGILGLVIIITTIVTHLNERNYKAILILVITTFHYATIFHIVGQSVFAYALCLKKDPIKKM</sequence>
<evidence type="ECO:0000256" key="1">
    <source>
        <dbReference type="SAM" id="Phobius"/>
    </source>
</evidence>
<dbReference type="RefSeq" id="WP_368008036.1">
    <property type="nucleotide sequence ID" value="NZ_JAMXFF010000033.1"/>
</dbReference>
<reference evidence="2 3" key="1">
    <citation type="journal article" date="2022" name="Front. Microbiol.">
        <title>High genomic differentiation and limited gene flow indicate recent cryptic speciation within the genus Laspinema (cyanobacteria).</title>
        <authorList>
            <person name="Stanojkovic A."/>
            <person name="Skoupy S."/>
            <person name="Skaloud P."/>
            <person name="Dvorak P."/>
        </authorList>
    </citation>
    <scope>NUCLEOTIDE SEQUENCE [LARGE SCALE GENOMIC DNA]</scope>
    <source>
        <strain evidence="2 3">D2a</strain>
    </source>
</reference>
<keyword evidence="1" id="KW-0472">Membrane</keyword>
<feature type="transmembrane region" description="Helical" evidence="1">
    <location>
        <begin position="104"/>
        <end position="123"/>
    </location>
</feature>
<keyword evidence="3" id="KW-1185">Reference proteome</keyword>
<dbReference type="Proteomes" id="UP001525890">
    <property type="component" value="Unassembled WGS sequence"/>
</dbReference>
<feature type="transmembrane region" description="Helical" evidence="1">
    <location>
        <begin position="73"/>
        <end position="92"/>
    </location>
</feature>
<proteinExistence type="predicted"/>
<feature type="transmembrane region" description="Helical" evidence="1">
    <location>
        <begin position="304"/>
        <end position="325"/>
    </location>
</feature>
<protein>
    <submittedName>
        <fullName evidence="2">Uncharacterized protein</fullName>
    </submittedName>
</protein>